<feature type="region of interest" description="Disordered" evidence="1">
    <location>
        <begin position="251"/>
        <end position="276"/>
    </location>
</feature>
<reference evidence="2 3" key="1">
    <citation type="submission" date="2023-12" db="EMBL/GenBank/DDBJ databases">
        <title>A high-quality genome assembly for Dillenia turbinata (Dilleniales).</title>
        <authorList>
            <person name="Chanderbali A."/>
        </authorList>
    </citation>
    <scope>NUCLEOTIDE SEQUENCE [LARGE SCALE GENOMIC DNA]</scope>
    <source>
        <strain evidence="2">LSX21</strain>
        <tissue evidence="2">Leaf</tissue>
    </source>
</reference>
<feature type="compositionally biased region" description="Basic and acidic residues" evidence="1">
    <location>
        <begin position="260"/>
        <end position="271"/>
    </location>
</feature>
<feature type="region of interest" description="Disordered" evidence="1">
    <location>
        <begin position="431"/>
        <end position="455"/>
    </location>
</feature>
<sequence>LPDHQCDDEECCEQQQLAITCLRKCRNGQTRCTSNELEDGTFQCIELAKQICRKTVILMLRESALKKKHAELFHSNVTSSRITRSRSDLGLSGFLCVLSPASSQDVQSRHFHVEDVCQKDESAQSGSLSSPIHISKKEGTFDQKQTAPKDTDRSKDLLPIPKRREVFNVTASRERVTVEKPETLLTSSGSIVPESSSSSSSNLGQDSAHSSEKQRPLEKTPSNIRKMLSAFQSSPAQDEGPHIRVQITKTMPSKTAAKMTPKDEREHEKESNMALHSSARRIRSPFLTGEIQQHSDNPVHSIELSARIRSKYSKAIEKNVTGEEQKEEDSEDRRLHEHLCRKSVSEATTSSGYKVGKISEKGQCCFVSRHGWMFPDEAKHRCITMASKKVINLLEGFSAEAEIYRGTKIASQDEAIQEDGVQGNASILSENAEGSPKQQRLRPQSQEDDQTPPGPVEQAIKISIMVAFGILVLLTRQRKRRLILSFIKF</sequence>
<protein>
    <submittedName>
        <fullName evidence="2">Uncharacterized protein</fullName>
    </submittedName>
</protein>
<dbReference type="Proteomes" id="UP001370490">
    <property type="component" value="Unassembled WGS sequence"/>
</dbReference>
<feature type="compositionally biased region" description="Low complexity" evidence="1">
    <location>
        <begin position="187"/>
        <end position="201"/>
    </location>
</feature>
<dbReference type="AlphaFoldDB" id="A0AAN8W7I2"/>
<name>A0AAN8W7I2_9MAGN</name>
<feature type="compositionally biased region" description="Polar residues" evidence="1">
    <location>
        <begin position="123"/>
        <end position="132"/>
    </location>
</feature>
<feature type="region of interest" description="Disordered" evidence="1">
    <location>
        <begin position="178"/>
        <end position="219"/>
    </location>
</feature>
<keyword evidence="3" id="KW-1185">Reference proteome</keyword>
<feature type="compositionally biased region" description="Basic and acidic residues" evidence="1">
    <location>
        <begin position="209"/>
        <end position="218"/>
    </location>
</feature>
<dbReference type="PANTHER" id="PTHR36810">
    <property type="entry name" value="BNACNNG47150D PROTEIN"/>
    <property type="match status" value="1"/>
</dbReference>
<feature type="non-terminal residue" evidence="2">
    <location>
        <position position="1"/>
    </location>
</feature>
<evidence type="ECO:0000256" key="1">
    <source>
        <dbReference type="SAM" id="MobiDB-lite"/>
    </source>
</evidence>
<dbReference type="EMBL" id="JBAMMX010000004">
    <property type="protein sequence ID" value="KAK6941383.1"/>
    <property type="molecule type" value="Genomic_DNA"/>
</dbReference>
<evidence type="ECO:0000313" key="3">
    <source>
        <dbReference type="Proteomes" id="UP001370490"/>
    </source>
</evidence>
<feature type="region of interest" description="Disordered" evidence="1">
    <location>
        <begin position="120"/>
        <end position="161"/>
    </location>
</feature>
<dbReference type="PANTHER" id="PTHR36810:SF1">
    <property type="entry name" value="OS05G0232200 PROTEIN"/>
    <property type="match status" value="1"/>
</dbReference>
<organism evidence="2 3">
    <name type="scientific">Dillenia turbinata</name>
    <dbReference type="NCBI Taxonomy" id="194707"/>
    <lineage>
        <taxon>Eukaryota</taxon>
        <taxon>Viridiplantae</taxon>
        <taxon>Streptophyta</taxon>
        <taxon>Embryophyta</taxon>
        <taxon>Tracheophyta</taxon>
        <taxon>Spermatophyta</taxon>
        <taxon>Magnoliopsida</taxon>
        <taxon>eudicotyledons</taxon>
        <taxon>Gunneridae</taxon>
        <taxon>Pentapetalae</taxon>
        <taxon>Dilleniales</taxon>
        <taxon>Dilleniaceae</taxon>
        <taxon>Dillenia</taxon>
    </lineage>
</organism>
<evidence type="ECO:0000313" key="2">
    <source>
        <dbReference type="EMBL" id="KAK6941383.1"/>
    </source>
</evidence>
<feature type="compositionally biased region" description="Basic and acidic residues" evidence="1">
    <location>
        <begin position="135"/>
        <end position="161"/>
    </location>
</feature>
<gene>
    <name evidence="2" type="ORF">RJ641_026760</name>
</gene>
<proteinExistence type="predicted"/>
<comment type="caution">
    <text evidence="2">The sequence shown here is derived from an EMBL/GenBank/DDBJ whole genome shotgun (WGS) entry which is preliminary data.</text>
</comment>
<accession>A0AAN8W7I2</accession>